<feature type="compositionally biased region" description="Low complexity" evidence="1">
    <location>
        <begin position="79"/>
        <end position="92"/>
    </location>
</feature>
<feature type="region of interest" description="Disordered" evidence="1">
    <location>
        <begin position="291"/>
        <end position="311"/>
    </location>
</feature>
<sequence length="311" mass="33360">MAEQRDDGRTGAEPGTDLEPTGAAQPAPPAAAPQPPAPQLDPQQLREFEQFKQFQDYLKFTQAQQGNQPAPTPEGGLVPAPSQQPAAYQAAQPPAPVAPQTGLLVPAERSGPRTPRWLRRLGGKLLGWILAFVLLAVAVTWVYHQFFPSDAGKTSAQIAAEGGHTYHATPLLAKNPYEAVRSVYDALGKANPNQQQLMSRACGPMDEATQQKFAQDLGFRDCGEAAVRLSGQVEHARMNDYINSIPRYQSDQPLGEQLTISSCAYPVKGGPSLGSFTVKQVEKGQWLIVGHTNEPTPCPAPAPSTAPPSTR</sequence>
<dbReference type="Proteomes" id="UP001597419">
    <property type="component" value="Unassembled WGS sequence"/>
</dbReference>
<feature type="compositionally biased region" description="Pro residues" evidence="1">
    <location>
        <begin position="26"/>
        <end position="39"/>
    </location>
</feature>
<dbReference type="EMBL" id="JBHUKU010000006">
    <property type="protein sequence ID" value="MFD2459399.1"/>
    <property type="molecule type" value="Genomic_DNA"/>
</dbReference>
<evidence type="ECO:0000313" key="3">
    <source>
        <dbReference type="EMBL" id="MFD2459399.1"/>
    </source>
</evidence>
<keyword evidence="2" id="KW-0812">Transmembrane</keyword>
<evidence type="ECO:0008006" key="5">
    <source>
        <dbReference type="Google" id="ProtNLM"/>
    </source>
</evidence>
<gene>
    <name evidence="3" type="ORF">ACFSYJ_12380</name>
</gene>
<dbReference type="RefSeq" id="WP_345396546.1">
    <property type="nucleotide sequence ID" value="NZ_BAABHG010000008.1"/>
</dbReference>
<keyword evidence="2" id="KW-1133">Transmembrane helix</keyword>
<evidence type="ECO:0000256" key="1">
    <source>
        <dbReference type="SAM" id="MobiDB-lite"/>
    </source>
</evidence>
<name>A0ABW5GGP6_9PSEU</name>
<keyword evidence="2" id="KW-0472">Membrane</keyword>
<evidence type="ECO:0000256" key="2">
    <source>
        <dbReference type="SAM" id="Phobius"/>
    </source>
</evidence>
<evidence type="ECO:0000313" key="4">
    <source>
        <dbReference type="Proteomes" id="UP001597419"/>
    </source>
</evidence>
<proteinExistence type="predicted"/>
<accession>A0ABW5GGP6</accession>
<organism evidence="3 4">
    <name type="scientific">Amycolatopsis samaneae</name>
    <dbReference type="NCBI Taxonomy" id="664691"/>
    <lineage>
        <taxon>Bacteria</taxon>
        <taxon>Bacillati</taxon>
        <taxon>Actinomycetota</taxon>
        <taxon>Actinomycetes</taxon>
        <taxon>Pseudonocardiales</taxon>
        <taxon>Pseudonocardiaceae</taxon>
        <taxon>Amycolatopsis</taxon>
    </lineage>
</organism>
<feature type="transmembrane region" description="Helical" evidence="2">
    <location>
        <begin position="125"/>
        <end position="143"/>
    </location>
</feature>
<comment type="caution">
    <text evidence="3">The sequence shown here is derived from an EMBL/GenBank/DDBJ whole genome shotgun (WGS) entry which is preliminary data.</text>
</comment>
<reference evidence="4" key="1">
    <citation type="journal article" date="2019" name="Int. J. Syst. Evol. Microbiol.">
        <title>The Global Catalogue of Microorganisms (GCM) 10K type strain sequencing project: providing services to taxonomists for standard genome sequencing and annotation.</title>
        <authorList>
            <consortium name="The Broad Institute Genomics Platform"/>
            <consortium name="The Broad Institute Genome Sequencing Center for Infectious Disease"/>
            <person name="Wu L."/>
            <person name="Ma J."/>
        </authorList>
    </citation>
    <scope>NUCLEOTIDE SEQUENCE [LARGE SCALE GENOMIC DNA]</scope>
    <source>
        <strain evidence="4">CGMCC 4.7643</strain>
    </source>
</reference>
<feature type="compositionally biased region" description="Basic and acidic residues" evidence="1">
    <location>
        <begin position="1"/>
        <end position="10"/>
    </location>
</feature>
<keyword evidence="4" id="KW-1185">Reference proteome</keyword>
<feature type="region of interest" description="Disordered" evidence="1">
    <location>
        <begin position="64"/>
        <end position="112"/>
    </location>
</feature>
<feature type="region of interest" description="Disordered" evidence="1">
    <location>
        <begin position="1"/>
        <end position="46"/>
    </location>
</feature>
<feature type="compositionally biased region" description="Pro residues" evidence="1">
    <location>
        <begin position="296"/>
        <end position="311"/>
    </location>
</feature>
<protein>
    <recommendedName>
        <fullName evidence="5">Mce-associated membrane protein</fullName>
    </recommendedName>
</protein>